<dbReference type="PANTHER" id="PTHR30435">
    <property type="entry name" value="FLAGELLAR PROTEIN"/>
    <property type="match status" value="1"/>
</dbReference>
<evidence type="ECO:0000256" key="5">
    <source>
        <dbReference type="ARBA" id="ARBA00040228"/>
    </source>
</evidence>
<dbReference type="NCBIfam" id="NF009280">
    <property type="entry name" value="PRK12640.1"/>
    <property type="match status" value="1"/>
</dbReference>
<dbReference type="EMBL" id="SACO01000001">
    <property type="protein sequence ID" value="RVU07813.1"/>
    <property type="molecule type" value="Genomic_DNA"/>
</dbReference>
<dbReference type="InterPro" id="IPR010930">
    <property type="entry name" value="Flg_bb/hook_C_dom"/>
</dbReference>
<dbReference type="GO" id="GO:0071978">
    <property type="term" value="P:bacterial-type flagellum-dependent swarming motility"/>
    <property type="evidence" value="ECO:0007669"/>
    <property type="project" value="TreeGrafter"/>
</dbReference>
<dbReference type="Pfam" id="PF22692">
    <property type="entry name" value="LlgE_F_G_D1"/>
    <property type="match status" value="1"/>
</dbReference>
<dbReference type="PANTHER" id="PTHR30435:SF18">
    <property type="entry name" value="FLAGELLAR BASAL-BODY ROD PROTEIN FLGF"/>
    <property type="match status" value="1"/>
</dbReference>
<evidence type="ECO:0000313" key="11">
    <source>
        <dbReference type="Proteomes" id="UP000282837"/>
    </source>
</evidence>
<comment type="similarity">
    <text evidence="2 6">Belongs to the flagella basal body rod proteins family.</text>
</comment>
<evidence type="ECO:0000259" key="9">
    <source>
        <dbReference type="Pfam" id="PF22692"/>
    </source>
</evidence>
<evidence type="ECO:0000256" key="2">
    <source>
        <dbReference type="ARBA" id="ARBA00009677"/>
    </source>
</evidence>
<dbReference type="InterPro" id="IPR020013">
    <property type="entry name" value="Flagellar_FlgE/F/G"/>
</dbReference>
<name>A0A437ND01_9SPHN</name>
<gene>
    <name evidence="10" type="ORF">EOE18_01685</name>
</gene>
<dbReference type="InterPro" id="IPR001444">
    <property type="entry name" value="Flag_bb_rod_N"/>
</dbReference>
<feature type="domain" description="Flagellar hook protein FlgE/F/G-like D1" evidence="9">
    <location>
        <begin position="81"/>
        <end position="145"/>
    </location>
</feature>
<reference evidence="10 11" key="1">
    <citation type="submission" date="2019-01" db="EMBL/GenBank/DDBJ databases">
        <authorList>
            <person name="Chen W.-M."/>
        </authorList>
    </citation>
    <scope>NUCLEOTIDE SEQUENCE [LARGE SCALE GENOMIC DNA]</scope>
    <source>
        <strain evidence="10 11">FSY-9</strain>
    </source>
</reference>
<dbReference type="RefSeq" id="WP_127705516.1">
    <property type="nucleotide sequence ID" value="NZ_SACO01000001.1"/>
</dbReference>
<dbReference type="GO" id="GO:0030694">
    <property type="term" value="C:bacterial-type flagellum basal body, rod"/>
    <property type="evidence" value="ECO:0007669"/>
    <property type="project" value="UniProtKB-UniRule"/>
</dbReference>
<dbReference type="Pfam" id="PF00460">
    <property type="entry name" value="Flg_bb_rod"/>
    <property type="match status" value="1"/>
</dbReference>
<evidence type="ECO:0000313" key="10">
    <source>
        <dbReference type="EMBL" id="RVU07813.1"/>
    </source>
</evidence>
<dbReference type="SUPFAM" id="SSF117143">
    <property type="entry name" value="Flagellar hook protein flgE"/>
    <property type="match status" value="1"/>
</dbReference>
<keyword evidence="11" id="KW-1185">Reference proteome</keyword>
<dbReference type="InterPro" id="IPR037925">
    <property type="entry name" value="FlgE/F/G-like"/>
</dbReference>
<evidence type="ECO:0000259" key="8">
    <source>
        <dbReference type="Pfam" id="PF06429"/>
    </source>
</evidence>
<keyword evidence="10" id="KW-0966">Cell projection</keyword>
<evidence type="ECO:0000256" key="4">
    <source>
        <dbReference type="ARBA" id="ARBA00038560"/>
    </source>
</evidence>
<keyword evidence="3 6" id="KW-0975">Bacterial flagellum</keyword>
<dbReference type="Pfam" id="PF06429">
    <property type="entry name" value="Flg_bbr_C"/>
    <property type="match status" value="1"/>
</dbReference>
<comment type="subunit">
    <text evidence="4 6">The basal body constitutes a major portion of the flagellar organelle and consists of five rings (E,L,P,S, and M) mounted on a central rod. The rod consists of about 26 subunits of FlgG in the distal portion, and FlgB, FlgC and FlgF are thought to build up the proximal portion of the rod with about 6 subunits each.</text>
</comment>
<evidence type="ECO:0000256" key="6">
    <source>
        <dbReference type="RuleBase" id="RU362116"/>
    </source>
</evidence>
<dbReference type="InterPro" id="IPR053967">
    <property type="entry name" value="LlgE_F_G-like_D1"/>
</dbReference>
<keyword evidence="10" id="KW-0969">Cilium</keyword>
<feature type="domain" description="Flagellar basal-body/hook protein C-terminal" evidence="8">
    <location>
        <begin position="199"/>
        <end position="241"/>
    </location>
</feature>
<proteinExistence type="inferred from homology"/>
<accession>A0A437ND01</accession>
<keyword evidence="10" id="KW-0282">Flagellum</keyword>
<dbReference type="AlphaFoldDB" id="A0A437ND01"/>
<dbReference type="NCBIfam" id="TIGR03506">
    <property type="entry name" value="FlgEFG_subfam"/>
    <property type="match status" value="1"/>
</dbReference>
<feature type="domain" description="Flagellar basal body rod protein N-terminal" evidence="7">
    <location>
        <begin position="5"/>
        <end position="35"/>
    </location>
</feature>
<comment type="subcellular location">
    <subcellularLocation>
        <location evidence="1 6">Bacterial flagellum basal body</location>
    </subcellularLocation>
</comment>
<evidence type="ECO:0000256" key="3">
    <source>
        <dbReference type="ARBA" id="ARBA00023143"/>
    </source>
</evidence>
<organism evidence="10 11">
    <name type="scientific">Novosphingobium umbonatum</name>
    <dbReference type="NCBI Taxonomy" id="1908524"/>
    <lineage>
        <taxon>Bacteria</taxon>
        <taxon>Pseudomonadati</taxon>
        <taxon>Pseudomonadota</taxon>
        <taxon>Alphaproteobacteria</taxon>
        <taxon>Sphingomonadales</taxon>
        <taxon>Sphingomonadaceae</taxon>
        <taxon>Novosphingobium</taxon>
    </lineage>
</organism>
<evidence type="ECO:0000256" key="1">
    <source>
        <dbReference type="ARBA" id="ARBA00004117"/>
    </source>
</evidence>
<dbReference type="OrthoDB" id="9804559at2"/>
<dbReference type="Proteomes" id="UP000282837">
    <property type="component" value="Unassembled WGS sequence"/>
</dbReference>
<protein>
    <recommendedName>
        <fullName evidence="5 6">Flagellar basal-body rod protein FlgF</fullName>
    </recommendedName>
</protein>
<sequence>MDRLIYTAVSGMTDSMTRERVIASNMANAQTVGFKAEMLYTTPITLKGPSLEARAMAEGEVKGANMDAGAMTATGRKLDIAMRGDDLMAVQAQDGTEAYTRRGDLTVSPTGVLENGDGRPVIGNGGPITVPLDAQISLGPDGSVLVANPETPNLPPQPVDKIKLASPAGSSISKGLDGLFRVVGGGVLPNDENGQVVVGSLEQSNVNPTDVLTEMIRSQRLFDIRTKLIATARDVDQSSTALLRISGTSG</sequence>
<evidence type="ECO:0000259" key="7">
    <source>
        <dbReference type="Pfam" id="PF00460"/>
    </source>
</evidence>
<comment type="caution">
    <text evidence="10">The sequence shown here is derived from an EMBL/GenBank/DDBJ whole genome shotgun (WGS) entry which is preliminary data.</text>
</comment>